<dbReference type="RefSeq" id="WP_142531455.1">
    <property type="nucleotide sequence ID" value="NZ_FXTB01000001.1"/>
</dbReference>
<gene>
    <name evidence="9" type="ORF">SAMN06265379_10129</name>
</gene>
<dbReference type="SUPFAM" id="SSF48452">
    <property type="entry name" value="TPR-like"/>
    <property type="match status" value="1"/>
</dbReference>
<feature type="chain" id="PRO_5022150776" evidence="6">
    <location>
        <begin position="21"/>
        <end position="575"/>
    </location>
</feature>
<protein>
    <submittedName>
        <fullName evidence="9">Starch-binding associating with outer membrane</fullName>
    </submittedName>
</protein>
<keyword evidence="5" id="KW-0998">Cell outer membrane</keyword>
<evidence type="ECO:0000259" key="8">
    <source>
        <dbReference type="Pfam" id="PF14322"/>
    </source>
</evidence>
<sequence>MKINIKSTWILLCMSILLLASCNDELDTRPLDKFSGDVVWSDAITARAFVNEAYGILGHMIQDDAWSDNMVLNPSQSGASNMVQEKISNENNFGWNIYSDIRKCNLILEKVAESNFSEADKDVMMGEAYFLRAVTNFTAARKFGRIIIVEEVLNPEDDLLLSRTASIKDTYDFIANDLQMAADLLPTQVATGRIGKGAAYALLAEVALHGAAYLDNSADKDAYYQTGKTASENLFALGIYALDSDYKGMFNTFEGGSGSPEIILAQYRLSTNTQMSNTWMQFLVPNFGGDKAAEGVLERWPLDKPLEGWLEKTPPQQLVDAYLVNDADGESKPWNQTSYFQAFVPHVSSVQDAMYKNRDKRFYASIVQDSSMMYTSLLTTRIGGNVHYASNVQQDRHMTKSGYVFRKAIYEAQWLYYNVPTDYHYTILRLGRAYLNYAELLMRIDANANMETAIEYINMTRVEHGGLSPLSTSISIDELWDAYKIERRVDLLQENDRYWSLLRWGKEDNLSVIPELSEIPTAISIGEDGKTFEIIPVPVVAGANDRNFTSRRYLLPLPKSETNENPNINQNPGWE</sequence>
<name>A0A521ACH8_SACCC</name>
<accession>A0A521ACH8</accession>
<keyword evidence="3 6" id="KW-0732">Signal</keyword>
<dbReference type="Pfam" id="PF07980">
    <property type="entry name" value="SusD_RagB"/>
    <property type="match status" value="1"/>
</dbReference>
<feature type="domain" description="SusD-like N-terminal" evidence="8">
    <location>
        <begin position="64"/>
        <end position="208"/>
    </location>
</feature>
<evidence type="ECO:0000259" key="7">
    <source>
        <dbReference type="Pfam" id="PF07980"/>
    </source>
</evidence>
<reference evidence="9 10" key="1">
    <citation type="submission" date="2017-05" db="EMBL/GenBank/DDBJ databases">
        <authorList>
            <person name="Varghese N."/>
            <person name="Submissions S."/>
        </authorList>
    </citation>
    <scope>NUCLEOTIDE SEQUENCE [LARGE SCALE GENOMIC DNA]</scope>
    <source>
        <strain evidence="9 10">DSM 27040</strain>
    </source>
</reference>
<dbReference type="Pfam" id="PF14322">
    <property type="entry name" value="SusD-like_3"/>
    <property type="match status" value="1"/>
</dbReference>
<feature type="domain" description="RagB/SusD" evidence="7">
    <location>
        <begin position="260"/>
        <end position="574"/>
    </location>
</feature>
<evidence type="ECO:0000256" key="3">
    <source>
        <dbReference type="ARBA" id="ARBA00022729"/>
    </source>
</evidence>
<dbReference type="EMBL" id="FXTB01000001">
    <property type="protein sequence ID" value="SMO32486.1"/>
    <property type="molecule type" value="Genomic_DNA"/>
</dbReference>
<feature type="signal peptide" evidence="6">
    <location>
        <begin position="1"/>
        <end position="20"/>
    </location>
</feature>
<comment type="subcellular location">
    <subcellularLocation>
        <location evidence="1">Cell outer membrane</location>
    </subcellularLocation>
</comment>
<dbReference type="InterPro" id="IPR033985">
    <property type="entry name" value="SusD-like_N"/>
</dbReference>
<keyword evidence="4" id="KW-0472">Membrane</keyword>
<proteinExistence type="inferred from homology"/>
<dbReference type="InterPro" id="IPR011990">
    <property type="entry name" value="TPR-like_helical_dom_sf"/>
</dbReference>
<evidence type="ECO:0000256" key="5">
    <source>
        <dbReference type="ARBA" id="ARBA00023237"/>
    </source>
</evidence>
<evidence type="ECO:0000256" key="6">
    <source>
        <dbReference type="SAM" id="SignalP"/>
    </source>
</evidence>
<dbReference type="PROSITE" id="PS51257">
    <property type="entry name" value="PROKAR_LIPOPROTEIN"/>
    <property type="match status" value="1"/>
</dbReference>
<evidence type="ECO:0000256" key="1">
    <source>
        <dbReference type="ARBA" id="ARBA00004442"/>
    </source>
</evidence>
<dbReference type="Proteomes" id="UP000319040">
    <property type="component" value="Unassembled WGS sequence"/>
</dbReference>
<comment type="similarity">
    <text evidence="2">Belongs to the SusD family.</text>
</comment>
<evidence type="ECO:0000256" key="2">
    <source>
        <dbReference type="ARBA" id="ARBA00006275"/>
    </source>
</evidence>
<keyword evidence="10" id="KW-1185">Reference proteome</keyword>
<organism evidence="9 10">
    <name type="scientific">Saccharicrinis carchari</name>
    <dbReference type="NCBI Taxonomy" id="1168039"/>
    <lineage>
        <taxon>Bacteria</taxon>
        <taxon>Pseudomonadati</taxon>
        <taxon>Bacteroidota</taxon>
        <taxon>Bacteroidia</taxon>
        <taxon>Marinilabiliales</taxon>
        <taxon>Marinilabiliaceae</taxon>
        <taxon>Saccharicrinis</taxon>
    </lineage>
</organism>
<evidence type="ECO:0000313" key="9">
    <source>
        <dbReference type="EMBL" id="SMO32486.1"/>
    </source>
</evidence>
<dbReference type="GO" id="GO:0009279">
    <property type="term" value="C:cell outer membrane"/>
    <property type="evidence" value="ECO:0007669"/>
    <property type="project" value="UniProtKB-SubCell"/>
</dbReference>
<dbReference type="InterPro" id="IPR012944">
    <property type="entry name" value="SusD_RagB_dom"/>
</dbReference>
<evidence type="ECO:0000256" key="4">
    <source>
        <dbReference type="ARBA" id="ARBA00023136"/>
    </source>
</evidence>
<dbReference type="AlphaFoldDB" id="A0A521ACH8"/>
<evidence type="ECO:0000313" key="10">
    <source>
        <dbReference type="Proteomes" id="UP000319040"/>
    </source>
</evidence>
<dbReference type="OrthoDB" id="5694214at2"/>
<dbReference type="Gene3D" id="1.25.40.390">
    <property type="match status" value="1"/>
</dbReference>